<protein>
    <submittedName>
        <fullName evidence="1">Uncharacterized protein</fullName>
    </submittedName>
</protein>
<dbReference type="AlphaFoldDB" id="A0A3M7RXR8"/>
<dbReference type="EMBL" id="REGN01002401">
    <property type="protein sequence ID" value="RNA28364.1"/>
    <property type="molecule type" value="Genomic_DNA"/>
</dbReference>
<organism evidence="1 2">
    <name type="scientific">Brachionus plicatilis</name>
    <name type="common">Marine rotifer</name>
    <name type="synonym">Brachionus muelleri</name>
    <dbReference type="NCBI Taxonomy" id="10195"/>
    <lineage>
        <taxon>Eukaryota</taxon>
        <taxon>Metazoa</taxon>
        <taxon>Spiralia</taxon>
        <taxon>Gnathifera</taxon>
        <taxon>Rotifera</taxon>
        <taxon>Eurotatoria</taxon>
        <taxon>Monogononta</taxon>
        <taxon>Pseudotrocha</taxon>
        <taxon>Ploima</taxon>
        <taxon>Brachionidae</taxon>
        <taxon>Brachionus</taxon>
    </lineage>
</organism>
<comment type="caution">
    <text evidence="1">The sequence shown here is derived from an EMBL/GenBank/DDBJ whole genome shotgun (WGS) entry which is preliminary data.</text>
</comment>
<proteinExistence type="predicted"/>
<keyword evidence="2" id="KW-1185">Reference proteome</keyword>
<reference evidence="1 2" key="1">
    <citation type="journal article" date="2018" name="Sci. Rep.">
        <title>Genomic signatures of local adaptation to the degree of environmental predictability in rotifers.</title>
        <authorList>
            <person name="Franch-Gras L."/>
            <person name="Hahn C."/>
            <person name="Garcia-Roger E.M."/>
            <person name="Carmona M.J."/>
            <person name="Serra M."/>
            <person name="Gomez A."/>
        </authorList>
    </citation>
    <scope>NUCLEOTIDE SEQUENCE [LARGE SCALE GENOMIC DNA]</scope>
    <source>
        <strain evidence="1">HYR1</strain>
    </source>
</reference>
<evidence type="ECO:0000313" key="1">
    <source>
        <dbReference type="EMBL" id="RNA28364.1"/>
    </source>
</evidence>
<gene>
    <name evidence="1" type="ORF">BpHYR1_047053</name>
</gene>
<evidence type="ECO:0000313" key="2">
    <source>
        <dbReference type="Proteomes" id="UP000276133"/>
    </source>
</evidence>
<accession>A0A3M7RXR8</accession>
<dbReference type="Proteomes" id="UP000276133">
    <property type="component" value="Unassembled WGS sequence"/>
</dbReference>
<sequence>MGYKNKNVQTELNLKIKANRIFIKDLKKKILIINSASGTVRFGRWFGSVREWYGTAKTVRRRLWYGTAGSVRRRL</sequence>
<name>A0A3M7RXR8_BRAPC</name>